<dbReference type="GO" id="GO:0016491">
    <property type="term" value="F:oxidoreductase activity"/>
    <property type="evidence" value="ECO:0007669"/>
    <property type="project" value="UniProtKB-KW"/>
</dbReference>
<dbReference type="AlphaFoldDB" id="A0A381SQ34"/>
<keyword evidence="1" id="KW-0560">Oxidoreductase</keyword>
<accession>A0A381SQ34</accession>
<evidence type="ECO:0000256" key="1">
    <source>
        <dbReference type="ARBA" id="ARBA00023002"/>
    </source>
</evidence>
<reference evidence="2" key="1">
    <citation type="submission" date="2018-05" db="EMBL/GenBank/DDBJ databases">
        <authorList>
            <person name="Lanie J.A."/>
            <person name="Ng W.-L."/>
            <person name="Kazmierczak K.M."/>
            <person name="Andrzejewski T.M."/>
            <person name="Davidsen T.M."/>
            <person name="Wayne K.J."/>
            <person name="Tettelin H."/>
            <person name="Glass J.I."/>
            <person name="Rusch D."/>
            <person name="Podicherti R."/>
            <person name="Tsui H.-C.T."/>
            <person name="Winkler M.E."/>
        </authorList>
    </citation>
    <scope>NUCLEOTIDE SEQUENCE</scope>
</reference>
<feature type="non-terminal residue" evidence="2">
    <location>
        <position position="60"/>
    </location>
</feature>
<evidence type="ECO:0000313" key="2">
    <source>
        <dbReference type="EMBL" id="SVA05514.1"/>
    </source>
</evidence>
<dbReference type="EMBL" id="UINC01003348">
    <property type="protein sequence ID" value="SVA05514.1"/>
    <property type="molecule type" value="Genomic_DNA"/>
</dbReference>
<protein>
    <recommendedName>
        <fullName evidence="3">TauD/TfdA-like domain-containing protein</fullName>
    </recommendedName>
</protein>
<proteinExistence type="predicted"/>
<sequence>VKIRIDTRTLTPDGFGIEVSGFDMSQFDDQSGQVLTQAFLDHGGLLVLRDQALETPNDLC</sequence>
<feature type="non-terminal residue" evidence="2">
    <location>
        <position position="1"/>
    </location>
</feature>
<dbReference type="InterPro" id="IPR042098">
    <property type="entry name" value="TauD-like_sf"/>
</dbReference>
<dbReference type="Gene3D" id="3.60.130.10">
    <property type="entry name" value="Clavaminate synthase-like"/>
    <property type="match status" value="1"/>
</dbReference>
<gene>
    <name evidence="2" type="ORF">METZ01_LOCUS58368</name>
</gene>
<evidence type="ECO:0008006" key="3">
    <source>
        <dbReference type="Google" id="ProtNLM"/>
    </source>
</evidence>
<name>A0A381SQ34_9ZZZZ</name>
<organism evidence="2">
    <name type="scientific">marine metagenome</name>
    <dbReference type="NCBI Taxonomy" id="408172"/>
    <lineage>
        <taxon>unclassified sequences</taxon>
        <taxon>metagenomes</taxon>
        <taxon>ecological metagenomes</taxon>
    </lineage>
</organism>